<dbReference type="Proteomes" id="UP001501237">
    <property type="component" value="Unassembled WGS sequence"/>
</dbReference>
<name>A0ABP6QED7_9ACTN</name>
<gene>
    <name evidence="2" type="ORF">GCM10010468_46950</name>
</gene>
<feature type="compositionally biased region" description="Basic residues" evidence="1">
    <location>
        <begin position="8"/>
        <end position="23"/>
    </location>
</feature>
<dbReference type="EMBL" id="BAAAUV010000012">
    <property type="protein sequence ID" value="GAA3221666.1"/>
    <property type="molecule type" value="Genomic_DNA"/>
</dbReference>
<feature type="region of interest" description="Disordered" evidence="1">
    <location>
        <begin position="1"/>
        <end position="88"/>
    </location>
</feature>
<protein>
    <submittedName>
        <fullName evidence="2">Uncharacterized protein</fullName>
    </submittedName>
</protein>
<feature type="compositionally biased region" description="Low complexity" evidence="1">
    <location>
        <begin position="41"/>
        <end position="64"/>
    </location>
</feature>
<reference evidence="3" key="1">
    <citation type="journal article" date="2019" name="Int. J. Syst. Evol. Microbiol.">
        <title>The Global Catalogue of Microorganisms (GCM) 10K type strain sequencing project: providing services to taxonomists for standard genome sequencing and annotation.</title>
        <authorList>
            <consortium name="The Broad Institute Genomics Platform"/>
            <consortium name="The Broad Institute Genome Sequencing Center for Infectious Disease"/>
            <person name="Wu L."/>
            <person name="Ma J."/>
        </authorList>
    </citation>
    <scope>NUCLEOTIDE SEQUENCE [LARGE SCALE GENOMIC DNA]</scope>
    <source>
        <strain evidence="3">JCM 9377</strain>
    </source>
</reference>
<evidence type="ECO:0000256" key="1">
    <source>
        <dbReference type="SAM" id="MobiDB-lite"/>
    </source>
</evidence>
<sequence length="109" mass="11739">MADGGGRPRARPAALRRRGRTRTGRADPERKAPIPVLLSLASYGASRRPSGSSARSRRPTTGSTDGSCGRGRPLTWLRTGATPVPPSVEDAERWKATYPVVRDGFIDQL</sequence>
<organism evidence="2 3">
    <name type="scientific">Actinocorallia longicatena</name>
    <dbReference type="NCBI Taxonomy" id="111803"/>
    <lineage>
        <taxon>Bacteria</taxon>
        <taxon>Bacillati</taxon>
        <taxon>Actinomycetota</taxon>
        <taxon>Actinomycetes</taxon>
        <taxon>Streptosporangiales</taxon>
        <taxon>Thermomonosporaceae</taxon>
        <taxon>Actinocorallia</taxon>
    </lineage>
</organism>
<keyword evidence="3" id="KW-1185">Reference proteome</keyword>
<accession>A0ABP6QED7</accession>
<evidence type="ECO:0000313" key="2">
    <source>
        <dbReference type="EMBL" id="GAA3221666.1"/>
    </source>
</evidence>
<comment type="caution">
    <text evidence="2">The sequence shown here is derived from an EMBL/GenBank/DDBJ whole genome shotgun (WGS) entry which is preliminary data.</text>
</comment>
<evidence type="ECO:0000313" key="3">
    <source>
        <dbReference type="Proteomes" id="UP001501237"/>
    </source>
</evidence>
<proteinExistence type="predicted"/>